<accession>A0A3S5CLE8</accession>
<reference evidence="1" key="1">
    <citation type="submission" date="2018-11" db="EMBL/GenBank/DDBJ databases">
        <authorList>
            <consortium name="Pathogen Informatics"/>
        </authorList>
    </citation>
    <scope>NUCLEOTIDE SEQUENCE</scope>
</reference>
<protein>
    <submittedName>
        <fullName evidence="1">Uncharacterized protein</fullName>
    </submittedName>
</protein>
<sequence length="227" mass="25383">MFLFCLNQLLGCPLLQNCLQTEAHILPVGNTSGPSTHMPSIVHSKRSSAPSSPLHAIPFRQSLARRSGPGNVKTEPANCEQPGFRAKESWCPDFISPRPWSCRRVPFLVKTREAETRSLPPTPFLCSFRRKIDYDGDVEQDCISAHEPKITIAERKVGPFCREQPPPAYGEVKLKRKFSYNGNFDVVRNDLGSTNGKVNFTANSKYHPGCATCCDEHRLNLSKNKVI</sequence>
<keyword evidence="2" id="KW-1185">Reference proteome</keyword>
<evidence type="ECO:0000313" key="1">
    <source>
        <dbReference type="EMBL" id="VEL30738.1"/>
    </source>
</evidence>
<organism evidence="1 2">
    <name type="scientific">Protopolystoma xenopodis</name>
    <dbReference type="NCBI Taxonomy" id="117903"/>
    <lineage>
        <taxon>Eukaryota</taxon>
        <taxon>Metazoa</taxon>
        <taxon>Spiralia</taxon>
        <taxon>Lophotrochozoa</taxon>
        <taxon>Platyhelminthes</taxon>
        <taxon>Monogenea</taxon>
        <taxon>Polyopisthocotylea</taxon>
        <taxon>Polystomatidea</taxon>
        <taxon>Polystomatidae</taxon>
        <taxon>Protopolystoma</taxon>
    </lineage>
</organism>
<dbReference type="EMBL" id="CAAALY010115050">
    <property type="protein sequence ID" value="VEL30738.1"/>
    <property type="molecule type" value="Genomic_DNA"/>
</dbReference>
<comment type="caution">
    <text evidence="1">The sequence shown here is derived from an EMBL/GenBank/DDBJ whole genome shotgun (WGS) entry which is preliminary data.</text>
</comment>
<proteinExistence type="predicted"/>
<evidence type="ECO:0000313" key="2">
    <source>
        <dbReference type="Proteomes" id="UP000784294"/>
    </source>
</evidence>
<dbReference type="Proteomes" id="UP000784294">
    <property type="component" value="Unassembled WGS sequence"/>
</dbReference>
<gene>
    <name evidence="1" type="ORF">PXEA_LOCUS24178</name>
</gene>
<dbReference type="AlphaFoldDB" id="A0A3S5CLE8"/>
<name>A0A3S5CLE8_9PLAT</name>